<evidence type="ECO:0000256" key="1">
    <source>
        <dbReference type="SAM" id="MobiDB-lite"/>
    </source>
</evidence>
<proteinExistence type="predicted"/>
<keyword evidence="3" id="KW-1185">Reference proteome</keyword>
<evidence type="ECO:0000313" key="2">
    <source>
        <dbReference type="EMBL" id="KAB5533009.1"/>
    </source>
</evidence>
<reference evidence="2 3" key="1">
    <citation type="submission" date="2019-06" db="EMBL/GenBank/DDBJ databases">
        <title>A chromosome-scale genome assembly of the striped catfish, Pangasianodon hypophthalmus.</title>
        <authorList>
            <person name="Wen M."/>
            <person name="Zahm M."/>
            <person name="Roques C."/>
            <person name="Cabau C."/>
            <person name="Klopp C."/>
            <person name="Donnadieu C."/>
            <person name="Jouanno E."/>
            <person name="Avarre J.-C."/>
            <person name="Campet M."/>
            <person name="Ha T.T.T."/>
            <person name="Dugue R."/>
            <person name="Lampietro C."/>
            <person name="Louis A."/>
            <person name="Herpin A."/>
            <person name="Echchiki A."/>
            <person name="Berthelot C."/>
            <person name="Parey E."/>
            <person name="Roest-Crollius H."/>
            <person name="Braasch I."/>
            <person name="Postlethwait J."/>
            <person name="Bobe J."/>
            <person name="Montfort J."/>
            <person name="Bouchez O."/>
            <person name="Begum T."/>
            <person name="Schartl M."/>
            <person name="Guiguen Y."/>
        </authorList>
    </citation>
    <scope>NUCLEOTIDE SEQUENCE [LARGE SCALE GENOMIC DNA]</scope>
    <source>
        <strain evidence="2 3">Indonesia</strain>
        <tissue evidence="2">Blood</tissue>
    </source>
</reference>
<dbReference type="GO" id="GO:0003725">
    <property type="term" value="F:double-stranded RNA binding"/>
    <property type="evidence" value="ECO:0007669"/>
    <property type="project" value="TreeGrafter"/>
</dbReference>
<dbReference type="AlphaFoldDB" id="A0A5N5KRJ8"/>
<comment type="caution">
    <text evidence="2">The sequence shown here is derived from an EMBL/GenBank/DDBJ whole genome shotgun (WGS) entry which is preliminary data.</text>
</comment>
<sequence>MEKPRQKDLQVLNNPKLFDFVPLLKTKLRMEASARAQTFLQKKKNVGKKKQPVYSGDIVFTKNGSVQTIPSLTKRLKTVTDPVIGLQYVWEYRSPSKSVPPHYQCRLCKVQRLQNEMAAHITGWKHCFRYMKHAHPEKMPHEEEEVTKNPAVKKEIRVTAAEVEKTEGRGQVKVVIREPADVPVFQNMKSAFPTVMGPGPTSLLGPIPGGFHPGGPFGGGFLDPPFAEEFPPRGGMMSDFHGGSGDAPMRSPDCYGPDRMMGGPESMQHLPNSRSMHMGSDGFGMGLRSEEMGRPYPDDLPMNSSERMMRSKGPESNSTLATLLRCLDTFRIECEDDAQIVLKITQKLTDVLMEYRLRTISSGPSMNSSRLPLSSDRFSGSMSGPSRFYN</sequence>
<dbReference type="PANTHER" id="PTHR45762:SF14">
    <property type="entry name" value="SI:CH211-197H24.6"/>
    <property type="match status" value="1"/>
</dbReference>
<protein>
    <submittedName>
        <fullName evidence="2">Uncharacterized protein</fullName>
    </submittedName>
</protein>
<organism evidence="2 3">
    <name type="scientific">Pangasianodon hypophthalmus</name>
    <name type="common">Striped catfish</name>
    <name type="synonym">Helicophagus hypophthalmus</name>
    <dbReference type="NCBI Taxonomy" id="310915"/>
    <lineage>
        <taxon>Eukaryota</taxon>
        <taxon>Metazoa</taxon>
        <taxon>Chordata</taxon>
        <taxon>Craniata</taxon>
        <taxon>Vertebrata</taxon>
        <taxon>Euteleostomi</taxon>
        <taxon>Actinopterygii</taxon>
        <taxon>Neopterygii</taxon>
        <taxon>Teleostei</taxon>
        <taxon>Ostariophysi</taxon>
        <taxon>Siluriformes</taxon>
        <taxon>Pangasiidae</taxon>
        <taxon>Pangasianodon</taxon>
    </lineage>
</organism>
<evidence type="ECO:0000313" key="3">
    <source>
        <dbReference type="Proteomes" id="UP000327468"/>
    </source>
</evidence>
<dbReference type="PANTHER" id="PTHR45762">
    <property type="entry name" value="ZINC FINGER RNA-BINDING PROTEIN"/>
    <property type="match status" value="1"/>
</dbReference>
<dbReference type="EMBL" id="VFJC01000023">
    <property type="protein sequence ID" value="KAB5533009.1"/>
    <property type="molecule type" value="Genomic_DNA"/>
</dbReference>
<feature type="region of interest" description="Disordered" evidence="1">
    <location>
        <begin position="363"/>
        <end position="390"/>
    </location>
</feature>
<accession>A0A5N5KRJ8</accession>
<name>A0A5N5KRJ8_PANHP</name>
<dbReference type="GO" id="GO:0071011">
    <property type="term" value="C:precatalytic spliceosome"/>
    <property type="evidence" value="ECO:0007669"/>
    <property type="project" value="TreeGrafter"/>
</dbReference>
<dbReference type="GO" id="GO:0003727">
    <property type="term" value="F:single-stranded RNA binding"/>
    <property type="evidence" value="ECO:0007669"/>
    <property type="project" value="TreeGrafter"/>
</dbReference>
<dbReference type="Proteomes" id="UP000327468">
    <property type="component" value="Chromosome 22"/>
</dbReference>
<gene>
    <name evidence="2" type="ORF">PHYPO_G00126650</name>
</gene>